<evidence type="ECO:0000313" key="2">
    <source>
        <dbReference type="EMBL" id="NSX55960.1"/>
    </source>
</evidence>
<feature type="signal peptide" evidence="1">
    <location>
        <begin position="1"/>
        <end position="27"/>
    </location>
</feature>
<protein>
    <submittedName>
        <fullName evidence="2">Uncharacterized protein</fullName>
    </submittedName>
</protein>
<proteinExistence type="predicted"/>
<keyword evidence="3" id="KW-1185">Reference proteome</keyword>
<comment type="caution">
    <text evidence="2">The sequence shown here is derived from an EMBL/GenBank/DDBJ whole genome shotgun (WGS) entry which is preliminary data.</text>
</comment>
<dbReference type="EMBL" id="JABUFE010000009">
    <property type="protein sequence ID" value="NSX55960.1"/>
    <property type="molecule type" value="Genomic_DNA"/>
</dbReference>
<evidence type="ECO:0000313" key="3">
    <source>
        <dbReference type="Proteomes" id="UP000777935"/>
    </source>
</evidence>
<dbReference type="RefSeq" id="WP_174139110.1">
    <property type="nucleotide sequence ID" value="NZ_JABUFE010000009.1"/>
</dbReference>
<accession>A0ABX2IXL5</accession>
<name>A0ABX2IXL5_9RHOB</name>
<dbReference type="Proteomes" id="UP000777935">
    <property type="component" value="Unassembled WGS sequence"/>
</dbReference>
<organism evidence="2 3">
    <name type="scientific">Parasulfitobacter algicola</name>
    <dbReference type="NCBI Taxonomy" id="2614809"/>
    <lineage>
        <taxon>Bacteria</taxon>
        <taxon>Pseudomonadati</taxon>
        <taxon>Pseudomonadota</taxon>
        <taxon>Alphaproteobacteria</taxon>
        <taxon>Rhodobacterales</taxon>
        <taxon>Roseobacteraceae</taxon>
        <taxon>Parasulfitobacter</taxon>
    </lineage>
</organism>
<gene>
    <name evidence="2" type="ORF">HRQ87_14235</name>
</gene>
<feature type="chain" id="PRO_5045185815" evidence="1">
    <location>
        <begin position="28"/>
        <end position="288"/>
    </location>
</feature>
<keyword evidence="1" id="KW-0732">Signal</keyword>
<reference evidence="2 3" key="1">
    <citation type="submission" date="2020-06" db="EMBL/GenBank/DDBJ databases">
        <title>Sulfitobacter algicola sp. nov., isolated from green algae.</title>
        <authorList>
            <person name="Wang C."/>
        </authorList>
    </citation>
    <scope>NUCLEOTIDE SEQUENCE [LARGE SCALE GENOMIC DNA]</scope>
    <source>
        <strain evidence="2 3">1151</strain>
    </source>
</reference>
<evidence type="ECO:0000256" key="1">
    <source>
        <dbReference type="SAM" id="SignalP"/>
    </source>
</evidence>
<sequence>MHSHKIHQRVAALFAVILPISLTTAQADTVPEGRAGNAYQAPVTFLTNHPQCTGPDEIVAQVTINAADFGFRVDDATNGAFVRVAGGEIVADSAVEGQCYTTIRRGVEEQEISVECPRSDFAQIDLRSLDTALSGNVTACISPAGYRLLEGDWAFEAQAEGDTFGNTGIFQAYDDWRRTSRGMIAPYALLRVQHERPDIYFIDDEGYNGNLISQTAPWIDLELGCVPLTRARRSDTAIDGAESLPFLSARLAIYPRSAGASDCDEKACYGLRWMHHFTTADAGQCAVP</sequence>